<organism evidence="9 10">
    <name type="scientific">Tepidimonas aquatica</name>
    <dbReference type="NCBI Taxonomy" id="247482"/>
    <lineage>
        <taxon>Bacteria</taxon>
        <taxon>Pseudomonadati</taxon>
        <taxon>Pseudomonadota</taxon>
        <taxon>Betaproteobacteria</taxon>
        <taxon>Burkholderiales</taxon>
        <taxon>Tepidimonas</taxon>
    </lineage>
</organism>
<keyword evidence="5 8" id="KW-0812">Transmembrane</keyword>
<dbReference type="FunFam" id="1.20.1640.10:FF:000001">
    <property type="entry name" value="Efflux pump membrane transporter"/>
    <property type="match status" value="1"/>
</dbReference>
<feature type="transmembrane region" description="Helical" evidence="8">
    <location>
        <begin position="431"/>
        <end position="451"/>
    </location>
</feature>
<feature type="transmembrane region" description="Helical" evidence="8">
    <location>
        <begin position="12"/>
        <end position="29"/>
    </location>
</feature>
<dbReference type="Gene3D" id="3.30.70.1430">
    <property type="entry name" value="Multidrug efflux transporter AcrB pore domain"/>
    <property type="match status" value="2"/>
</dbReference>
<evidence type="ECO:0000256" key="5">
    <source>
        <dbReference type="ARBA" id="ARBA00022692"/>
    </source>
</evidence>
<dbReference type="OrthoDB" id="8764373at2"/>
<comment type="subcellular location">
    <subcellularLocation>
        <location evidence="1">Cell inner membrane</location>
        <topology evidence="1">Multi-pass membrane protein</topology>
    </subcellularLocation>
</comment>
<name>A0A554WVK8_9BURK</name>
<feature type="transmembrane region" description="Helical" evidence="8">
    <location>
        <begin position="844"/>
        <end position="864"/>
    </location>
</feature>
<evidence type="ECO:0000256" key="4">
    <source>
        <dbReference type="ARBA" id="ARBA00022519"/>
    </source>
</evidence>
<evidence type="ECO:0000256" key="6">
    <source>
        <dbReference type="ARBA" id="ARBA00022989"/>
    </source>
</evidence>
<feature type="transmembrane region" description="Helical" evidence="8">
    <location>
        <begin position="388"/>
        <end position="410"/>
    </location>
</feature>
<dbReference type="InterPro" id="IPR027463">
    <property type="entry name" value="AcrB_DN_DC_subdom"/>
</dbReference>
<keyword evidence="7 8" id="KW-0472">Membrane</keyword>
<dbReference type="AlphaFoldDB" id="A0A554WVK8"/>
<keyword evidence="4" id="KW-0997">Cell inner membrane</keyword>
<proteinExistence type="predicted"/>
<feature type="transmembrane region" description="Helical" evidence="8">
    <location>
        <begin position="333"/>
        <end position="353"/>
    </location>
</feature>
<dbReference type="PRINTS" id="PR00702">
    <property type="entry name" value="ACRIFLAVINRP"/>
</dbReference>
<dbReference type="Gene3D" id="3.30.2090.10">
    <property type="entry name" value="Multidrug efflux transporter AcrB TolC docking domain, DN and DC subdomains"/>
    <property type="match status" value="2"/>
</dbReference>
<dbReference type="GO" id="GO:0042910">
    <property type="term" value="F:xenobiotic transmembrane transporter activity"/>
    <property type="evidence" value="ECO:0007669"/>
    <property type="project" value="TreeGrafter"/>
</dbReference>
<feature type="transmembrane region" description="Helical" evidence="8">
    <location>
        <begin position="950"/>
        <end position="972"/>
    </location>
</feature>
<evidence type="ECO:0000313" key="10">
    <source>
        <dbReference type="Proteomes" id="UP000318554"/>
    </source>
</evidence>
<evidence type="ECO:0000256" key="2">
    <source>
        <dbReference type="ARBA" id="ARBA00022448"/>
    </source>
</evidence>
<evidence type="ECO:0000313" key="9">
    <source>
        <dbReference type="EMBL" id="TSE27597.1"/>
    </source>
</evidence>
<feature type="transmembrane region" description="Helical" evidence="8">
    <location>
        <begin position="360"/>
        <end position="382"/>
    </location>
</feature>
<dbReference type="Gene3D" id="1.20.1640.10">
    <property type="entry name" value="Multidrug efflux transporter AcrB transmembrane domain"/>
    <property type="match status" value="2"/>
</dbReference>
<keyword evidence="10" id="KW-1185">Reference proteome</keyword>
<comment type="caution">
    <text evidence="9">The sequence shown here is derived from an EMBL/GenBank/DDBJ whole genome shotgun (WGS) entry which is preliminary data.</text>
</comment>
<dbReference type="Gene3D" id="3.30.70.1320">
    <property type="entry name" value="Multidrug efflux transporter AcrB pore domain like"/>
    <property type="match status" value="1"/>
</dbReference>
<gene>
    <name evidence="9" type="primary">bepE_1</name>
    <name evidence="9" type="ORF">Taqua_00328</name>
</gene>
<feature type="transmembrane region" description="Helical" evidence="8">
    <location>
        <begin position="901"/>
        <end position="922"/>
    </location>
</feature>
<keyword evidence="3" id="KW-1003">Cell membrane</keyword>
<evidence type="ECO:0000256" key="7">
    <source>
        <dbReference type="ARBA" id="ARBA00023136"/>
    </source>
</evidence>
<dbReference type="EMBL" id="VJNA01000003">
    <property type="protein sequence ID" value="TSE27597.1"/>
    <property type="molecule type" value="Genomic_DNA"/>
</dbReference>
<feature type="transmembrane region" description="Helical" evidence="8">
    <location>
        <begin position="526"/>
        <end position="544"/>
    </location>
</feature>
<keyword evidence="6 8" id="KW-1133">Transmembrane helix</keyword>
<sequence>MPLPEIAIRRPVFATVLSLLIVLVGWVSFQQLSVREYPKIDEPVVTVTTRLAGASSEVIESTVTKVLEDSLAGIEGVDVITSISRPEQSQISVRFRLERDPDAAAAEVRDKVARVRGRLPQTVDEPVVAKVEADAFPVIWIALSSERYSPLQLTDLANRIAKPVLQTATGVAEVRIYGERRFAMRVWLDPDRLAAYGLTVQDVEDALRRANLEVPAGRVESLQREFNVTAATDLRTPQQFEEVVIRTAASGLPVRLRDVARVEQGAADERTSVRLNGRDTVSLGVIRQATANPLELSASVRALLAKVQADLPPGIEVQVANDNSVFIDRSIKAVYQTILEAVVLVTLVIVLFLRTARASIIPLVTIPVSLVGAFALMALFGFTINTLTLLALVLAIGLVVDDAIVVLENIHRHIEEGMTPLAAAIRGSREIAFAVVAMTLTLAAVYAPLAFTPGRTGRLFAEFALALAGAVLVSGFVALTLSPMMCARLLRHQAKPSWFDRTMERGLAAVTRGYGWALGWALRARWAVVLLMVACAAASVWLLTTTKQELAPLEDRGVILNIVNAPDGSTAAYTSRYAAAIERIGQQYPEFDRIFALVGNPTVSQATVFFRAKPWEERQRSTLELAREMAPKIASLPGVTAFPITPPSLGQGFRERPVNFVITTNDSYANLARVVAEFQRRVAQYPGFLQVDTDLRINKPELRLEVDRERAAALGVSVDAVARAVETMLGGRTVGRYKREGEQYDVIVQTEAVRRSAPQDIERLYVRGRNSAMVPLAALVKVQEVVAPRELNHFAQRRSASITANLSPEFALGEALQVMDTIAREVLPEGYATDLNGSSREFRAAAGSLAVVFVLALLFIYLVLAAQFESFVDPFVIMLSVPLSMLGALAALKWSGGTLNVFSQIGLVTLVGLITKHGILIVEFANQLRQQGLGLLDAVRRAAELRLRPILMTTGAMVLGAIPLALATGAGAESRQQIGWVIVGGMSVGTLLTIFVVPTVYLLLARQRVPGADRTPVPVQVEHAHG</sequence>
<evidence type="ECO:0000256" key="1">
    <source>
        <dbReference type="ARBA" id="ARBA00004429"/>
    </source>
</evidence>
<dbReference type="SUPFAM" id="SSF82714">
    <property type="entry name" value="Multidrug efflux transporter AcrB TolC docking domain, DN and DC subdomains"/>
    <property type="match status" value="2"/>
</dbReference>
<evidence type="ECO:0000256" key="8">
    <source>
        <dbReference type="SAM" id="Phobius"/>
    </source>
</evidence>
<keyword evidence="2" id="KW-0813">Transport</keyword>
<evidence type="ECO:0000256" key="3">
    <source>
        <dbReference type="ARBA" id="ARBA00022475"/>
    </source>
</evidence>
<accession>A0A554WVK8</accession>
<dbReference type="GO" id="GO:0005886">
    <property type="term" value="C:plasma membrane"/>
    <property type="evidence" value="ECO:0007669"/>
    <property type="project" value="UniProtKB-SubCell"/>
</dbReference>
<protein>
    <submittedName>
        <fullName evidence="9">Efflux pump membrane transporter BepE</fullName>
    </submittedName>
</protein>
<dbReference type="Pfam" id="PF00873">
    <property type="entry name" value="ACR_tran"/>
    <property type="match status" value="1"/>
</dbReference>
<dbReference type="Proteomes" id="UP000318554">
    <property type="component" value="Unassembled WGS sequence"/>
</dbReference>
<feature type="transmembrane region" description="Helical" evidence="8">
    <location>
        <begin position="978"/>
        <end position="1004"/>
    </location>
</feature>
<dbReference type="PANTHER" id="PTHR32063">
    <property type="match status" value="1"/>
</dbReference>
<dbReference type="InterPro" id="IPR001036">
    <property type="entry name" value="Acrflvin-R"/>
</dbReference>
<feature type="transmembrane region" description="Helical" evidence="8">
    <location>
        <begin position="463"/>
        <end position="481"/>
    </location>
</feature>
<reference evidence="9 10" key="1">
    <citation type="submission" date="2019-07" db="EMBL/GenBank/DDBJ databases">
        <title>Tepidimonas aquatica CLN-1 draft genome.</title>
        <authorList>
            <person name="Da Costa M.S."/>
            <person name="Froufe H.J.C."/>
            <person name="Egas C."/>
            <person name="Albuquerque L."/>
        </authorList>
    </citation>
    <scope>NUCLEOTIDE SEQUENCE [LARGE SCALE GENOMIC DNA]</scope>
    <source>
        <strain evidence="9 10">CLN-1</strain>
    </source>
</reference>
<feature type="transmembrane region" description="Helical" evidence="8">
    <location>
        <begin position="876"/>
        <end position="895"/>
    </location>
</feature>
<dbReference type="SUPFAM" id="SSF82693">
    <property type="entry name" value="Multidrug efflux transporter AcrB pore domain, PN1, PN2, PC1 and PC2 subdomains"/>
    <property type="match status" value="3"/>
</dbReference>
<dbReference type="PANTHER" id="PTHR32063:SF14">
    <property type="entry name" value="BLL4319 PROTEIN"/>
    <property type="match status" value="1"/>
</dbReference>
<dbReference type="RefSeq" id="WP_144324304.1">
    <property type="nucleotide sequence ID" value="NZ_VJNA01000003.1"/>
</dbReference>
<dbReference type="SUPFAM" id="SSF82866">
    <property type="entry name" value="Multidrug efflux transporter AcrB transmembrane domain"/>
    <property type="match status" value="2"/>
</dbReference>
<dbReference type="Gene3D" id="3.30.70.1440">
    <property type="entry name" value="Multidrug efflux transporter AcrB pore domain"/>
    <property type="match status" value="1"/>
</dbReference>